<keyword evidence="7 8" id="KW-0349">Heme</keyword>
<evidence type="ECO:0000256" key="8">
    <source>
        <dbReference type="RuleBase" id="RU000461"/>
    </source>
</evidence>
<keyword evidence="5 7" id="KW-0408">Iron</keyword>
<evidence type="ECO:0008006" key="12">
    <source>
        <dbReference type="Google" id="ProtNLM"/>
    </source>
</evidence>
<dbReference type="GO" id="GO:0016712">
    <property type="term" value="F:oxidoreductase activity, acting on paired donors, with incorporation or reduction of molecular oxygen, reduced flavin or flavoprotein as one donor, and incorporation of one atom of oxygen"/>
    <property type="evidence" value="ECO:0007669"/>
    <property type="project" value="TreeGrafter"/>
</dbReference>
<dbReference type="GO" id="GO:0020037">
    <property type="term" value="F:heme binding"/>
    <property type="evidence" value="ECO:0007669"/>
    <property type="project" value="InterPro"/>
</dbReference>
<evidence type="ECO:0000313" key="11">
    <source>
        <dbReference type="Proteomes" id="UP001487740"/>
    </source>
</evidence>
<dbReference type="AlphaFoldDB" id="A0AAW0UQU8"/>
<dbReference type="GO" id="GO:0005506">
    <property type="term" value="F:iron ion binding"/>
    <property type="evidence" value="ECO:0007669"/>
    <property type="project" value="InterPro"/>
</dbReference>
<evidence type="ECO:0000256" key="6">
    <source>
        <dbReference type="ARBA" id="ARBA00023033"/>
    </source>
</evidence>
<dbReference type="PANTHER" id="PTHR24300">
    <property type="entry name" value="CYTOCHROME P450 508A4-RELATED"/>
    <property type="match status" value="1"/>
</dbReference>
<organism evidence="10 11">
    <name type="scientific">Scylla paramamosain</name>
    <name type="common">Mud crab</name>
    <dbReference type="NCBI Taxonomy" id="85552"/>
    <lineage>
        <taxon>Eukaryota</taxon>
        <taxon>Metazoa</taxon>
        <taxon>Ecdysozoa</taxon>
        <taxon>Arthropoda</taxon>
        <taxon>Crustacea</taxon>
        <taxon>Multicrustacea</taxon>
        <taxon>Malacostraca</taxon>
        <taxon>Eumalacostraca</taxon>
        <taxon>Eucarida</taxon>
        <taxon>Decapoda</taxon>
        <taxon>Pleocyemata</taxon>
        <taxon>Brachyura</taxon>
        <taxon>Eubrachyura</taxon>
        <taxon>Portunoidea</taxon>
        <taxon>Portunidae</taxon>
        <taxon>Portuninae</taxon>
        <taxon>Scylla</taxon>
    </lineage>
</organism>
<evidence type="ECO:0000313" key="10">
    <source>
        <dbReference type="EMBL" id="KAK8402286.1"/>
    </source>
</evidence>
<feature type="binding site" description="axial binding residue" evidence="7">
    <location>
        <position position="431"/>
    </location>
    <ligand>
        <name>heme</name>
        <dbReference type="ChEBI" id="CHEBI:30413"/>
    </ligand>
    <ligandPart>
        <name>Fe</name>
        <dbReference type="ChEBI" id="CHEBI:18248"/>
    </ligandPart>
</feature>
<sequence length="490" mass="56399">MWLELFLFVLLVLLLRYYFTRPSGMPPGPMVIPYVGNSLFPTISVVKKLRKKYGDIFKTELGQNKFIFLCNYKLIKEAMSRTELSDRPHLDLGFILSEGVPAGVIMTNGKHWQNARRFLLRNLRDLGMGKTYLEDAIQREAQLLVEDFKKHSGSPTLFPKSLNVAVLNVVWQMVASTRYDMDDERVLSIIKIIRSFETTSVLLILEFIPFIKKIIPDFIKNRLSLYTKMANLRKEAKTLIQDIKTAHRAQLDPDNPRDVIDEYLIAMDNKSDIAEYFSELDLVCVTFDLFNAGFDTTSNMLRWIILYMIKYPEVQRRVQEQIDAVVPRDTLPSYQHKPNLPLVEAMIQEALRFSSMVSLGVQRSPDRDIQVGGYLIPKGSFVFPATVCCHYDPQYWEHPDQFRLEHFLDDQGNFASQKEGFLPFGTGRRSCLGESLARMELFLFSSALLQNFTFSAPEGCEVNLEGDPRLPSVRLAHDQNIVITPRTKED</sequence>
<evidence type="ECO:0000256" key="1">
    <source>
        <dbReference type="ARBA" id="ARBA00001971"/>
    </source>
</evidence>
<feature type="signal peptide" evidence="9">
    <location>
        <begin position="1"/>
        <end position="22"/>
    </location>
</feature>
<dbReference type="GO" id="GO:0008395">
    <property type="term" value="F:steroid hydroxylase activity"/>
    <property type="evidence" value="ECO:0007669"/>
    <property type="project" value="TreeGrafter"/>
</dbReference>
<dbReference type="Proteomes" id="UP001487740">
    <property type="component" value="Unassembled WGS sequence"/>
</dbReference>
<evidence type="ECO:0000256" key="2">
    <source>
        <dbReference type="ARBA" id="ARBA00010617"/>
    </source>
</evidence>
<feature type="chain" id="PRO_5043765981" description="Cytochrome P450" evidence="9">
    <location>
        <begin position="23"/>
        <end position="490"/>
    </location>
</feature>
<keyword evidence="9" id="KW-0732">Signal</keyword>
<dbReference type="PROSITE" id="PS00086">
    <property type="entry name" value="CYTOCHROME_P450"/>
    <property type="match status" value="1"/>
</dbReference>
<proteinExistence type="inferred from homology"/>
<keyword evidence="6 8" id="KW-0503">Monooxygenase</keyword>
<evidence type="ECO:0000256" key="3">
    <source>
        <dbReference type="ARBA" id="ARBA00022723"/>
    </source>
</evidence>
<accession>A0AAW0UQU8</accession>
<protein>
    <recommendedName>
        <fullName evidence="12">Cytochrome P450</fullName>
    </recommendedName>
</protein>
<dbReference type="FunFam" id="1.10.630.10:FF:000036">
    <property type="entry name" value="CYtochrome P450 family"/>
    <property type="match status" value="1"/>
</dbReference>
<dbReference type="InterPro" id="IPR001128">
    <property type="entry name" value="Cyt_P450"/>
</dbReference>
<dbReference type="InterPro" id="IPR017972">
    <property type="entry name" value="Cyt_P450_CS"/>
</dbReference>
<dbReference type="InterPro" id="IPR050182">
    <property type="entry name" value="Cytochrome_P450_fam2"/>
</dbReference>
<dbReference type="EMBL" id="JARAKH010000007">
    <property type="protein sequence ID" value="KAK8402286.1"/>
    <property type="molecule type" value="Genomic_DNA"/>
</dbReference>
<evidence type="ECO:0000256" key="5">
    <source>
        <dbReference type="ARBA" id="ARBA00023004"/>
    </source>
</evidence>
<evidence type="ECO:0000256" key="4">
    <source>
        <dbReference type="ARBA" id="ARBA00023002"/>
    </source>
</evidence>
<keyword evidence="3 7" id="KW-0479">Metal-binding</keyword>
<keyword evidence="4 8" id="KW-0560">Oxidoreductase</keyword>
<dbReference type="GO" id="GO:0006805">
    <property type="term" value="P:xenobiotic metabolic process"/>
    <property type="evidence" value="ECO:0007669"/>
    <property type="project" value="TreeGrafter"/>
</dbReference>
<dbReference type="PRINTS" id="PR00463">
    <property type="entry name" value="EP450I"/>
</dbReference>
<dbReference type="GO" id="GO:0005737">
    <property type="term" value="C:cytoplasm"/>
    <property type="evidence" value="ECO:0007669"/>
    <property type="project" value="TreeGrafter"/>
</dbReference>
<comment type="similarity">
    <text evidence="2 8">Belongs to the cytochrome P450 family.</text>
</comment>
<dbReference type="Pfam" id="PF00067">
    <property type="entry name" value="p450"/>
    <property type="match status" value="1"/>
</dbReference>
<reference evidence="10 11" key="1">
    <citation type="submission" date="2023-03" db="EMBL/GenBank/DDBJ databases">
        <title>High-quality genome of Scylla paramamosain provides insights in environmental adaptation.</title>
        <authorList>
            <person name="Zhang L."/>
        </authorList>
    </citation>
    <scope>NUCLEOTIDE SEQUENCE [LARGE SCALE GENOMIC DNA]</scope>
    <source>
        <strain evidence="10">LZ_2023a</strain>
        <tissue evidence="10">Muscle</tissue>
    </source>
</reference>
<dbReference type="PANTHER" id="PTHR24300:SF403">
    <property type="entry name" value="CYTOCHROME P450 306A1"/>
    <property type="match status" value="1"/>
</dbReference>
<evidence type="ECO:0000256" key="9">
    <source>
        <dbReference type="SAM" id="SignalP"/>
    </source>
</evidence>
<dbReference type="InterPro" id="IPR002401">
    <property type="entry name" value="Cyt_P450_E_grp-I"/>
</dbReference>
<comment type="cofactor">
    <cofactor evidence="1 7">
        <name>heme</name>
        <dbReference type="ChEBI" id="CHEBI:30413"/>
    </cofactor>
</comment>
<gene>
    <name evidence="10" type="ORF">O3P69_000597</name>
</gene>
<dbReference type="Gene3D" id="1.10.630.10">
    <property type="entry name" value="Cytochrome P450"/>
    <property type="match status" value="1"/>
</dbReference>
<comment type="caution">
    <text evidence="10">The sequence shown here is derived from an EMBL/GenBank/DDBJ whole genome shotgun (WGS) entry which is preliminary data.</text>
</comment>
<dbReference type="GO" id="GO:0006082">
    <property type="term" value="P:organic acid metabolic process"/>
    <property type="evidence" value="ECO:0007669"/>
    <property type="project" value="TreeGrafter"/>
</dbReference>
<dbReference type="InterPro" id="IPR036396">
    <property type="entry name" value="Cyt_P450_sf"/>
</dbReference>
<dbReference type="SUPFAM" id="SSF48264">
    <property type="entry name" value="Cytochrome P450"/>
    <property type="match status" value="1"/>
</dbReference>
<keyword evidence="11" id="KW-1185">Reference proteome</keyword>
<dbReference type="PRINTS" id="PR00385">
    <property type="entry name" value="P450"/>
</dbReference>
<evidence type="ECO:0000256" key="7">
    <source>
        <dbReference type="PIRSR" id="PIRSR602401-1"/>
    </source>
</evidence>
<name>A0AAW0UQU8_SCYPA</name>